<evidence type="ECO:0000313" key="3">
    <source>
        <dbReference type="Proteomes" id="UP000694413"/>
    </source>
</evidence>
<evidence type="ECO:0000256" key="1">
    <source>
        <dbReference type="SAM" id="MobiDB-lite"/>
    </source>
</evidence>
<sequence length="127" mass="13510">AAGTLPALRLPRAGGALHPPPGPQERLGPAGQVEFQVGRRWELIPQEVQPGLDRLSCAPSRLLPALTSCVPYCPAGCRAPGGLPLLHRPRQVHLRALHLAVHHAARGAAPRQRPLQDGPDRALREAG</sequence>
<feature type="compositionally biased region" description="Basic and acidic residues" evidence="1">
    <location>
        <begin position="118"/>
        <end position="127"/>
    </location>
</feature>
<proteinExistence type="predicted"/>
<feature type="region of interest" description="Disordered" evidence="1">
    <location>
        <begin position="105"/>
        <end position="127"/>
    </location>
</feature>
<evidence type="ECO:0000313" key="2">
    <source>
        <dbReference type="Ensembl" id="ENSZALP00000014732.1"/>
    </source>
</evidence>
<reference evidence="2" key="2">
    <citation type="submission" date="2025-09" db="UniProtKB">
        <authorList>
            <consortium name="Ensembl"/>
        </authorList>
    </citation>
    <scope>IDENTIFICATION</scope>
</reference>
<protein>
    <submittedName>
        <fullName evidence="2">Uncharacterized protein</fullName>
    </submittedName>
</protein>
<reference evidence="2" key="1">
    <citation type="submission" date="2025-08" db="UniProtKB">
        <authorList>
            <consortium name="Ensembl"/>
        </authorList>
    </citation>
    <scope>IDENTIFICATION</scope>
</reference>
<accession>A0A8D2MYB0</accession>
<dbReference type="Ensembl" id="ENSZALT00000019948.1">
    <property type="protein sequence ID" value="ENSZALP00000014732.1"/>
    <property type="gene ID" value="ENSZALG00000012195.1"/>
</dbReference>
<feature type="region of interest" description="Disordered" evidence="1">
    <location>
        <begin position="1"/>
        <end position="28"/>
    </location>
</feature>
<dbReference type="Proteomes" id="UP000694413">
    <property type="component" value="Unassembled WGS sequence"/>
</dbReference>
<keyword evidence="3" id="KW-1185">Reference proteome</keyword>
<organism evidence="2 3">
    <name type="scientific">Zonotrichia albicollis</name>
    <name type="common">White-throated sparrow</name>
    <name type="synonym">Fringilla albicollis</name>
    <dbReference type="NCBI Taxonomy" id="44394"/>
    <lineage>
        <taxon>Eukaryota</taxon>
        <taxon>Metazoa</taxon>
        <taxon>Chordata</taxon>
        <taxon>Craniata</taxon>
        <taxon>Vertebrata</taxon>
        <taxon>Euteleostomi</taxon>
        <taxon>Archelosauria</taxon>
        <taxon>Archosauria</taxon>
        <taxon>Dinosauria</taxon>
        <taxon>Saurischia</taxon>
        <taxon>Theropoda</taxon>
        <taxon>Coelurosauria</taxon>
        <taxon>Aves</taxon>
        <taxon>Neognathae</taxon>
        <taxon>Neoaves</taxon>
        <taxon>Telluraves</taxon>
        <taxon>Australaves</taxon>
        <taxon>Passeriformes</taxon>
        <taxon>Passerellidae</taxon>
        <taxon>Zonotrichia</taxon>
    </lineage>
</organism>
<dbReference type="AlphaFoldDB" id="A0A8D2MYB0"/>
<name>A0A8D2MYB0_ZONAL</name>